<gene>
    <name evidence="2" type="ORF">KSS94_16995</name>
</gene>
<accession>A0ABX8MZW8</accession>
<evidence type="ECO:0000313" key="3">
    <source>
        <dbReference type="Proteomes" id="UP001046350"/>
    </source>
</evidence>
<protein>
    <submittedName>
        <fullName evidence="2">Uncharacterized protein</fullName>
    </submittedName>
</protein>
<organism evidence="2 3">
    <name type="scientific">Pseudomonas fakonensis</name>
    <dbReference type="NCBI Taxonomy" id="2842355"/>
    <lineage>
        <taxon>Bacteria</taxon>
        <taxon>Pseudomonadati</taxon>
        <taxon>Pseudomonadota</taxon>
        <taxon>Gammaproteobacteria</taxon>
        <taxon>Pseudomonadales</taxon>
        <taxon>Pseudomonadaceae</taxon>
        <taxon>Pseudomonas</taxon>
    </lineage>
</organism>
<dbReference type="EMBL" id="CP077076">
    <property type="protein sequence ID" value="QXH49641.1"/>
    <property type="molecule type" value="Genomic_DNA"/>
</dbReference>
<keyword evidence="1" id="KW-0812">Transmembrane</keyword>
<proteinExistence type="predicted"/>
<evidence type="ECO:0000313" key="2">
    <source>
        <dbReference type="EMBL" id="QXH49641.1"/>
    </source>
</evidence>
<dbReference type="RefSeq" id="WP_217839258.1">
    <property type="nucleotide sequence ID" value="NZ_CP077076.1"/>
</dbReference>
<sequence>MLTSPLQALVLDASAPMAAGLIGLLIICAGLLLIVWQLVGLWRSARCQGGLAGVVVPLLIVAVLAHFAYPFGKGFVSGFSKSFNEQFERSSAD</sequence>
<keyword evidence="1" id="KW-0472">Membrane</keyword>
<reference evidence="2" key="1">
    <citation type="journal article" date="2021" name="Microorganisms">
        <title>The Ever-Expanding Pseudomonas Genus: Description of 43 New Species and Partition of the Pseudomonas putida Group.</title>
        <authorList>
            <person name="Girard L."/>
            <person name="Lood C."/>
            <person name="Hofte M."/>
            <person name="Vandamme P."/>
            <person name="Rokni-Zadeh H."/>
            <person name="van Noort V."/>
            <person name="Lavigne R."/>
            <person name="De Mot R."/>
        </authorList>
    </citation>
    <scope>NUCLEOTIDE SEQUENCE</scope>
    <source>
        <strain evidence="2">COW40</strain>
    </source>
</reference>
<name>A0ABX8MZW8_9PSED</name>
<dbReference type="Proteomes" id="UP001046350">
    <property type="component" value="Chromosome"/>
</dbReference>
<feature type="transmembrane region" description="Helical" evidence="1">
    <location>
        <begin position="51"/>
        <end position="69"/>
    </location>
</feature>
<keyword evidence="3" id="KW-1185">Reference proteome</keyword>
<feature type="transmembrane region" description="Helical" evidence="1">
    <location>
        <begin position="20"/>
        <end position="39"/>
    </location>
</feature>
<keyword evidence="1" id="KW-1133">Transmembrane helix</keyword>
<evidence type="ECO:0000256" key="1">
    <source>
        <dbReference type="SAM" id="Phobius"/>
    </source>
</evidence>